<evidence type="ECO:0000256" key="3">
    <source>
        <dbReference type="PROSITE-ProRule" id="PRU00221"/>
    </source>
</evidence>
<feature type="domain" description="Nephrocystin 3-like N-terminal" evidence="4">
    <location>
        <begin position="70"/>
        <end position="232"/>
    </location>
</feature>
<dbReference type="InterPro" id="IPR019775">
    <property type="entry name" value="WD40_repeat_CS"/>
</dbReference>
<dbReference type="PROSITE" id="PS00678">
    <property type="entry name" value="WD_REPEATS_1"/>
    <property type="match status" value="1"/>
</dbReference>
<feature type="repeat" description="WD" evidence="3">
    <location>
        <begin position="696"/>
        <end position="738"/>
    </location>
</feature>
<gene>
    <name evidence="5" type="ORF">RRF57_010059</name>
</gene>
<dbReference type="Pfam" id="PF00400">
    <property type="entry name" value="WD40"/>
    <property type="match status" value="3"/>
</dbReference>
<dbReference type="SMART" id="SM00320">
    <property type="entry name" value="WD40"/>
    <property type="match status" value="3"/>
</dbReference>
<evidence type="ECO:0000256" key="2">
    <source>
        <dbReference type="ARBA" id="ARBA00022737"/>
    </source>
</evidence>
<feature type="repeat" description="WD" evidence="3">
    <location>
        <begin position="656"/>
        <end position="697"/>
    </location>
</feature>
<dbReference type="AlphaFoldDB" id="A0AAN7UKM6"/>
<protein>
    <recommendedName>
        <fullName evidence="4">Nephrocystin 3-like N-terminal domain-containing protein</fullName>
    </recommendedName>
</protein>
<accession>A0AAN7UKM6</accession>
<reference evidence="5 6" key="1">
    <citation type="submission" date="2023-10" db="EMBL/GenBank/DDBJ databases">
        <title>Draft genome sequence of Xylaria bambusicola isolate GMP-LS, the root and basal stem rot pathogen of sugarcane in Indonesia.</title>
        <authorList>
            <person name="Selvaraj P."/>
            <person name="Muralishankar V."/>
            <person name="Muruganantham S."/>
            <person name="Sp S."/>
            <person name="Haryani S."/>
            <person name="Lau K.J.X."/>
            <person name="Naqvi N.I."/>
        </authorList>
    </citation>
    <scope>NUCLEOTIDE SEQUENCE [LARGE SCALE GENOMIC DNA]</scope>
    <source>
        <strain evidence="5">GMP-LS</strain>
    </source>
</reference>
<dbReference type="InterPro" id="IPR027417">
    <property type="entry name" value="P-loop_NTPase"/>
</dbReference>
<dbReference type="InterPro" id="IPR056884">
    <property type="entry name" value="NPHP3-like_N"/>
</dbReference>
<feature type="repeat" description="WD" evidence="3">
    <location>
        <begin position="740"/>
        <end position="781"/>
    </location>
</feature>
<dbReference type="InterPro" id="IPR011047">
    <property type="entry name" value="Quinoprotein_ADH-like_sf"/>
</dbReference>
<sequence length="818" mass="92440">MTGFGDSRAANGGLSFQGYVAGDILNLGLTFLDAGRSNSSELFDDLSEAAFNARSREHWPLCLENTRQSLLEQIHNWADAKDGKHIYWLKGMAGTGKSTIALTIAQQYSEKERLGASFFFSRGSGDLASAEKFAVTIASQLARNLPGFEEHVDDAVVSHPHIRKVGLYEQWEKLVLEPLSLLGKRTSSSHAVIVVDALDECNSEDDVSLLIQCLANAAAISGIYLRVLVTSRPEQLIDFGFGRISPDAREDFILHNIEHFIVDQDLKLFYEDRLVHIAERFNLGDSFISDGIIQTLVRKSDRLFIYAATACRFVYDGGPLLAQERLSSLVKLEKQSAQPEKELYKMYAAVLEQSFQQNYQPEEVARVYTAFNRVVGSIVVLSDTMTPAELSALIFEPQDKILAVLRCLYSVLDVSEQAGGRIRLVHPSFRDFLLDATKAPDRRISVDAKATHRDLLFCCLRLMKGYLKRNMCNIEPPGTRVHKIPKARIDQFISRPVQYACCNWIFHLQHSDVNLDGEFPEMIDFFHDHFLYWLETLAWIERLSEGVTMIKLLAARLTRQPSAIDTHFTLSRLKSKWKQSPKTHSPSTALSLVSDAMRFLLRNFSIMEEAPLQTYCSALLFAPQKSMIRKMYIKQLPQWIVQQPEPLENWGIHLQTLNHSADVRNVSISLDGELVASTDVRGMIYIWNATTGKKQRTIHFSWARSIAFSPGGRMIASTGRRDKELRIWDVATGKEQRVRFSGYEYRVIAIGSFRSDQQLIASGYDKRVHLWDAITGEISKAGGLRSTPSRTTPQHTNLSTFEAIFTTNKPFSLLFSVF</sequence>
<evidence type="ECO:0000259" key="4">
    <source>
        <dbReference type="Pfam" id="PF24883"/>
    </source>
</evidence>
<evidence type="ECO:0000256" key="1">
    <source>
        <dbReference type="ARBA" id="ARBA00022574"/>
    </source>
</evidence>
<organism evidence="5 6">
    <name type="scientific">Xylaria bambusicola</name>
    <dbReference type="NCBI Taxonomy" id="326684"/>
    <lineage>
        <taxon>Eukaryota</taxon>
        <taxon>Fungi</taxon>
        <taxon>Dikarya</taxon>
        <taxon>Ascomycota</taxon>
        <taxon>Pezizomycotina</taxon>
        <taxon>Sordariomycetes</taxon>
        <taxon>Xylariomycetidae</taxon>
        <taxon>Xylariales</taxon>
        <taxon>Xylariaceae</taxon>
        <taxon>Xylaria</taxon>
    </lineage>
</organism>
<dbReference type="Gene3D" id="3.40.50.300">
    <property type="entry name" value="P-loop containing nucleotide triphosphate hydrolases"/>
    <property type="match status" value="1"/>
</dbReference>
<dbReference type="Pfam" id="PF24883">
    <property type="entry name" value="NPHP3_N"/>
    <property type="match status" value="1"/>
</dbReference>
<name>A0AAN7UKM6_9PEZI</name>
<dbReference type="PROSITE" id="PS50082">
    <property type="entry name" value="WD_REPEATS_2"/>
    <property type="match status" value="3"/>
</dbReference>
<evidence type="ECO:0000313" key="5">
    <source>
        <dbReference type="EMBL" id="KAK5634345.1"/>
    </source>
</evidence>
<dbReference type="Gene3D" id="2.130.10.10">
    <property type="entry name" value="YVTN repeat-like/Quinoprotein amine dehydrogenase"/>
    <property type="match status" value="1"/>
</dbReference>
<dbReference type="Proteomes" id="UP001305414">
    <property type="component" value="Unassembled WGS sequence"/>
</dbReference>
<dbReference type="InterPro" id="IPR015943">
    <property type="entry name" value="WD40/YVTN_repeat-like_dom_sf"/>
</dbReference>
<keyword evidence="2" id="KW-0677">Repeat</keyword>
<dbReference type="PANTHER" id="PTHR10039:SF17">
    <property type="entry name" value="FUNGAL STAND N-TERMINAL GOODBYE DOMAIN-CONTAINING PROTEIN-RELATED"/>
    <property type="match status" value="1"/>
</dbReference>
<dbReference type="EMBL" id="JAWHQM010000040">
    <property type="protein sequence ID" value="KAK5634345.1"/>
    <property type="molecule type" value="Genomic_DNA"/>
</dbReference>
<evidence type="ECO:0000313" key="6">
    <source>
        <dbReference type="Proteomes" id="UP001305414"/>
    </source>
</evidence>
<keyword evidence="6" id="KW-1185">Reference proteome</keyword>
<dbReference type="InterPro" id="IPR001680">
    <property type="entry name" value="WD40_rpt"/>
</dbReference>
<dbReference type="SUPFAM" id="SSF52540">
    <property type="entry name" value="P-loop containing nucleoside triphosphate hydrolases"/>
    <property type="match status" value="1"/>
</dbReference>
<keyword evidence="1 3" id="KW-0853">WD repeat</keyword>
<dbReference type="PANTHER" id="PTHR10039">
    <property type="entry name" value="AMELOGENIN"/>
    <property type="match status" value="1"/>
</dbReference>
<dbReference type="SUPFAM" id="SSF50998">
    <property type="entry name" value="Quinoprotein alcohol dehydrogenase-like"/>
    <property type="match status" value="1"/>
</dbReference>
<comment type="caution">
    <text evidence="5">The sequence shown here is derived from an EMBL/GenBank/DDBJ whole genome shotgun (WGS) entry which is preliminary data.</text>
</comment>
<proteinExistence type="predicted"/>